<dbReference type="RefSeq" id="XP_034305608.1">
    <property type="nucleotide sequence ID" value="XM_034449717.2"/>
</dbReference>
<evidence type="ECO:0000256" key="8">
    <source>
        <dbReference type="PROSITE-ProRule" id="PRU00322"/>
    </source>
</evidence>
<keyword evidence="4" id="KW-0862">Zinc</keyword>
<evidence type="ECO:0000313" key="12">
    <source>
        <dbReference type="Proteomes" id="UP000005408"/>
    </source>
</evidence>
<dbReference type="PROSITE" id="PS50199">
    <property type="entry name" value="ZF_RANBP2_2"/>
    <property type="match status" value="1"/>
</dbReference>
<feature type="region of interest" description="Disordered" evidence="9">
    <location>
        <begin position="175"/>
        <end position="199"/>
    </location>
</feature>
<accession>A0A8W8LND8</accession>
<comment type="subcellular location">
    <subcellularLocation>
        <location evidence="1">Nucleus</location>
    </subcellularLocation>
</comment>
<dbReference type="InterPro" id="IPR033774">
    <property type="entry name" value="YAF2_RYBP"/>
</dbReference>
<dbReference type="InterPro" id="IPR036443">
    <property type="entry name" value="Znf_RanBP2_sf"/>
</dbReference>
<dbReference type="EnsemblMetazoa" id="G29231.4">
    <property type="protein sequence ID" value="G29231.4:cds"/>
    <property type="gene ID" value="G29231"/>
</dbReference>
<dbReference type="Pfam" id="PF17219">
    <property type="entry name" value="YAF2_RYBP"/>
    <property type="match status" value="1"/>
</dbReference>
<evidence type="ECO:0000256" key="1">
    <source>
        <dbReference type="ARBA" id="ARBA00004123"/>
    </source>
</evidence>
<keyword evidence="6" id="KW-0804">Transcription</keyword>
<dbReference type="PROSITE" id="PS01358">
    <property type="entry name" value="ZF_RANBP2_1"/>
    <property type="match status" value="1"/>
</dbReference>
<dbReference type="GO" id="GO:0003677">
    <property type="term" value="F:DNA binding"/>
    <property type="evidence" value="ECO:0007669"/>
    <property type="project" value="TreeGrafter"/>
</dbReference>
<keyword evidence="5" id="KW-0805">Transcription regulation</keyword>
<dbReference type="SUPFAM" id="SSF90209">
    <property type="entry name" value="Ran binding protein zinc finger-like"/>
    <property type="match status" value="1"/>
</dbReference>
<dbReference type="Pfam" id="PF00641">
    <property type="entry name" value="Zn_ribbon_RanBP"/>
    <property type="match status" value="1"/>
</dbReference>
<dbReference type="PANTHER" id="PTHR12920">
    <property type="entry name" value="RYBP AND YAF2-RELATED"/>
    <property type="match status" value="1"/>
</dbReference>
<dbReference type="Proteomes" id="UP000005408">
    <property type="component" value="Unassembled WGS sequence"/>
</dbReference>
<evidence type="ECO:0000256" key="7">
    <source>
        <dbReference type="ARBA" id="ARBA00023242"/>
    </source>
</evidence>
<dbReference type="OMA" id="QKRMRPR"/>
<feature type="compositionally biased region" description="Polar residues" evidence="9">
    <location>
        <begin position="180"/>
        <end position="199"/>
    </location>
</feature>
<dbReference type="GO" id="GO:0005634">
    <property type="term" value="C:nucleus"/>
    <property type="evidence" value="ECO:0007669"/>
    <property type="project" value="UniProtKB-SubCell"/>
</dbReference>
<evidence type="ECO:0000259" key="10">
    <source>
        <dbReference type="PROSITE" id="PS50199"/>
    </source>
</evidence>
<dbReference type="GO" id="GO:0008270">
    <property type="term" value="F:zinc ion binding"/>
    <property type="evidence" value="ECO:0007669"/>
    <property type="project" value="UniProtKB-KW"/>
</dbReference>
<dbReference type="OrthoDB" id="10063208at2759"/>
<evidence type="ECO:0000256" key="6">
    <source>
        <dbReference type="ARBA" id="ARBA00023163"/>
    </source>
</evidence>
<dbReference type="KEGG" id="crg:105347875"/>
<dbReference type="InterPro" id="IPR001876">
    <property type="entry name" value="Znf_RanBP2"/>
</dbReference>
<reference evidence="11" key="1">
    <citation type="submission" date="2022-08" db="UniProtKB">
        <authorList>
            <consortium name="EnsemblMetazoa"/>
        </authorList>
    </citation>
    <scope>IDENTIFICATION</scope>
    <source>
        <strain evidence="11">05x7-T-G4-1.051#20</strain>
    </source>
</reference>
<keyword evidence="2" id="KW-0479">Metal-binding</keyword>
<dbReference type="GO" id="GO:0003712">
    <property type="term" value="F:transcription coregulator activity"/>
    <property type="evidence" value="ECO:0007669"/>
    <property type="project" value="TreeGrafter"/>
</dbReference>
<dbReference type="PANTHER" id="PTHR12920:SF4">
    <property type="entry name" value="GEO03726P1"/>
    <property type="match status" value="1"/>
</dbReference>
<feature type="region of interest" description="Disordered" evidence="9">
    <location>
        <begin position="61"/>
        <end position="158"/>
    </location>
</feature>
<dbReference type="EnsemblMetazoa" id="G29231.8">
    <property type="protein sequence ID" value="G29231.8:cds"/>
    <property type="gene ID" value="G29231"/>
</dbReference>
<proteinExistence type="predicted"/>
<dbReference type="Gene3D" id="4.10.1060.10">
    <property type="entry name" value="Zinc finger, RanBP2-type"/>
    <property type="match status" value="1"/>
</dbReference>
<evidence type="ECO:0000313" key="11">
    <source>
        <dbReference type="EnsemblMetazoa" id="G29231.9:cds"/>
    </source>
</evidence>
<protein>
    <recommendedName>
        <fullName evidence="10">RanBP2-type domain-containing protein</fullName>
    </recommendedName>
</protein>
<feature type="compositionally biased region" description="Polar residues" evidence="9">
    <location>
        <begin position="87"/>
        <end position="111"/>
    </location>
</feature>
<evidence type="ECO:0000256" key="4">
    <source>
        <dbReference type="ARBA" id="ARBA00022833"/>
    </source>
</evidence>
<feature type="compositionally biased region" description="Basic and acidic residues" evidence="9">
    <location>
        <begin position="73"/>
        <end position="84"/>
    </location>
</feature>
<dbReference type="EnsemblMetazoa" id="G29231.9">
    <property type="protein sequence ID" value="G29231.9:cds"/>
    <property type="gene ID" value="G29231"/>
</dbReference>
<feature type="domain" description="RanBP2-type" evidence="10">
    <location>
        <begin position="17"/>
        <end position="46"/>
    </location>
</feature>
<keyword evidence="3 8" id="KW-0863">Zinc-finger</keyword>
<dbReference type="InterPro" id="IPR039958">
    <property type="entry name" value="RYBP/YAF2"/>
</dbReference>
<evidence type="ECO:0000256" key="9">
    <source>
        <dbReference type="SAM" id="MobiDB-lite"/>
    </source>
</evidence>
<dbReference type="SMART" id="SM00547">
    <property type="entry name" value="ZnF_RBZ"/>
    <property type="match status" value="1"/>
</dbReference>
<keyword evidence="7" id="KW-0539">Nucleus</keyword>
<evidence type="ECO:0000256" key="2">
    <source>
        <dbReference type="ARBA" id="ARBA00022723"/>
    </source>
</evidence>
<dbReference type="GeneID" id="105347875"/>
<evidence type="ECO:0000256" key="3">
    <source>
        <dbReference type="ARBA" id="ARBA00022771"/>
    </source>
</evidence>
<dbReference type="GO" id="GO:0045893">
    <property type="term" value="P:positive regulation of DNA-templated transcription"/>
    <property type="evidence" value="ECO:0007669"/>
    <property type="project" value="InterPro"/>
</dbReference>
<keyword evidence="12" id="KW-1185">Reference proteome</keyword>
<organism evidence="11 12">
    <name type="scientific">Magallana gigas</name>
    <name type="common">Pacific oyster</name>
    <name type="synonym">Crassostrea gigas</name>
    <dbReference type="NCBI Taxonomy" id="29159"/>
    <lineage>
        <taxon>Eukaryota</taxon>
        <taxon>Metazoa</taxon>
        <taxon>Spiralia</taxon>
        <taxon>Lophotrochozoa</taxon>
        <taxon>Mollusca</taxon>
        <taxon>Bivalvia</taxon>
        <taxon>Autobranchia</taxon>
        <taxon>Pteriomorphia</taxon>
        <taxon>Ostreida</taxon>
        <taxon>Ostreoidea</taxon>
        <taxon>Ostreidae</taxon>
        <taxon>Magallana</taxon>
    </lineage>
</organism>
<sequence length="217" mass="23710">MDERRSSGRAKRQKPIEEGSWDCSVCTFQNPAEAYKCEMCDVRKGTSTRKPRLNAQIAAQQVAQQYVPPPPPPKREKTSFKSDEYINDSSNDSCDVKSVSNTNSQSVENLHTTATTPTPTPTPTNNHVVIKKEKNLSHSKKSARSTPKIDRSSAETMSVTVGSVTVVITDYKPKVDKKTSSSSADLHQHVTSDSSNCSVLSGINRHADDFVGNGSSH</sequence>
<dbReference type="AlphaFoldDB" id="A0A8W8LND8"/>
<name>A0A8W8LND8_MAGGI</name>
<evidence type="ECO:0000256" key="5">
    <source>
        <dbReference type="ARBA" id="ARBA00023015"/>
    </source>
</evidence>